<evidence type="ECO:0000259" key="2">
    <source>
        <dbReference type="Pfam" id="PF07786"/>
    </source>
</evidence>
<dbReference type="Proteomes" id="UP000050488">
    <property type="component" value="Unassembled WGS sequence"/>
</dbReference>
<feature type="domain" description="Heparan-alpha-glucosaminide N-acetyltransferase catalytic" evidence="2">
    <location>
        <begin position="15"/>
        <end position="186"/>
    </location>
</feature>
<name>A0A0Q0YX15_9CORY</name>
<keyword evidence="1" id="KW-0812">Transmembrane</keyword>
<evidence type="ECO:0000313" key="4">
    <source>
        <dbReference type="Proteomes" id="UP000050488"/>
    </source>
</evidence>
<feature type="transmembrane region" description="Helical" evidence="1">
    <location>
        <begin position="129"/>
        <end position="150"/>
    </location>
</feature>
<accession>A0A0Q0YX15</accession>
<dbReference type="EMBL" id="LKEV01000002">
    <property type="protein sequence ID" value="KQB86911.1"/>
    <property type="molecule type" value="Genomic_DNA"/>
</dbReference>
<dbReference type="OrthoDB" id="4966979at2"/>
<feature type="transmembrane region" description="Helical" evidence="1">
    <location>
        <begin position="224"/>
        <end position="241"/>
    </location>
</feature>
<dbReference type="PATRIC" id="fig|1544413.3.peg.1128"/>
<evidence type="ECO:0000256" key="1">
    <source>
        <dbReference type="SAM" id="Phobius"/>
    </source>
</evidence>
<feature type="transmembrane region" description="Helical" evidence="1">
    <location>
        <begin position="49"/>
        <end position="67"/>
    </location>
</feature>
<dbReference type="AlphaFoldDB" id="A0A0Q0YX15"/>
<evidence type="ECO:0000313" key="3">
    <source>
        <dbReference type="EMBL" id="KQB86911.1"/>
    </source>
</evidence>
<keyword evidence="4" id="KW-1185">Reference proteome</keyword>
<comment type="caution">
    <text evidence="3">The sequence shown here is derived from an EMBL/GenBank/DDBJ whole genome shotgun (WGS) entry which is preliminary data.</text>
</comment>
<feature type="transmembrane region" description="Helical" evidence="1">
    <location>
        <begin position="162"/>
        <end position="183"/>
    </location>
</feature>
<gene>
    <name evidence="3" type="ORF">Clow_01122</name>
</gene>
<sequence length="397" mass="42574">MPPLSTMSFPSTRTRIDGFDLARALAIIGMMTAHLGPDLPWVNALSNGFPSALFAVLAGVSLSLMNSKADATGGAALAQARHRAMIRGVVLVGIGMILSTVQVAIAVVLGSIGAIYLVLGPCTRWRTCWLMTAAVALPVLGIALSFYLTIGETVIESPLLAGAYPILNWLAYGLFGMVLYRAFSAGARAAVPVTVIGLLVGGVGVWQRHLTGELGHGENPLDVVYSWGMSAGVIGLCLLVTRPQILTKALYPLRSLGIMALTVYVAHVLTAAIPLGGYLDFQQSMKDDSAVYTDSPADLYAGVDFEEYRNRVARTHDWEEYMKVESTMLFEPGISDPGVQKLPSGNELTAWWLGSIGFSLLACSLWRGWRPRGPLEEGLRRIAYRGSTYKEVSPPSA</sequence>
<dbReference type="STRING" id="1544413.Clow_01122"/>
<proteinExistence type="predicted"/>
<organism evidence="3 4">
    <name type="scientific">Corynebacterium lowii</name>
    <dbReference type="NCBI Taxonomy" id="1544413"/>
    <lineage>
        <taxon>Bacteria</taxon>
        <taxon>Bacillati</taxon>
        <taxon>Actinomycetota</taxon>
        <taxon>Actinomycetes</taxon>
        <taxon>Mycobacteriales</taxon>
        <taxon>Corynebacteriaceae</taxon>
        <taxon>Corynebacterium</taxon>
    </lineage>
</organism>
<protein>
    <recommendedName>
        <fullName evidence="2">Heparan-alpha-glucosaminide N-acetyltransferase catalytic domain-containing protein</fullName>
    </recommendedName>
</protein>
<feature type="transmembrane region" description="Helical" evidence="1">
    <location>
        <begin position="88"/>
        <end position="117"/>
    </location>
</feature>
<dbReference type="InterPro" id="IPR012429">
    <property type="entry name" value="HGSNAT_cat"/>
</dbReference>
<dbReference type="Pfam" id="PF07786">
    <property type="entry name" value="HGSNAT_cat"/>
    <property type="match status" value="1"/>
</dbReference>
<keyword evidence="1" id="KW-1133">Transmembrane helix</keyword>
<keyword evidence="1" id="KW-0472">Membrane</keyword>
<reference evidence="3 4" key="1">
    <citation type="submission" date="2015-10" db="EMBL/GenBank/DDBJ databases">
        <title>Corynebacteirum lowii and Corynebacterium oculi species nova, derived from human clinical disease and and emended description of Corynebacterium mastiditis.</title>
        <authorList>
            <person name="Bernard K."/>
            <person name="Pacheco A.L."/>
            <person name="Mcdougall C."/>
            <person name="Burtx T."/>
            <person name="Weibe D."/>
            <person name="Tyler S."/>
            <person name="Olson A.B."/>
            <person name="Cnockaert M."/>
            <person name="Eguchi H."/>
            <person name="Kuwahara T."/>
            <person name="Nakayama-Imaohji H."/>
            <person name="Boudewijins M."/>
            <person name="Van Hoecke F."/>
            <person name="Bernier A.-M."/>
            <person name="Vandamme P."/>
        </authorList>
    </citation>
    <scope>NUCLEOTIDE SEQUENCE [LARGE SCALE GENOMIC DNA]</scope>
    <source>
        <strain evidence="3 4">NML 130206</strain>
    </source>
</reference>
<feature type="transmembrane region" description="Helical" evidence="1">
    <location>
        <begin position="253"/>
        <end position="279"/>
    </location>
</feature>